<reference evidence="11 12" key="1">
    <citation type="submission" date="2016-07" db="EMBL/GenBank/DDBJ databases">
        <title>Pervasive Adenine N6-methylation of Active Genes in Fungi.</title>
        <authorList>
            <consortium name="DOE Joint Genome Institute"/>
            <person name="Mondo S.J."/>
            <person name="Dannebaum R.O."/>
            <person name="Kuo R.C."/>
            <person name="Labutti K."/>
            <person name="Haridas S."/>
            <person name="Kuo A."/>
            <person name="Salamov A."/>
            <person name="Ahrendt S.R."/>
            <person name="Lipzen A."/>
            <person name="Sullivan W."/>
            <person name="Andreopoulos W.B."/>
            <person name="Clum A."/>
            <person name="Lindquist E."/>
            <person name="Daum C."/>
            <person name="Ramamoorthy G.K."/>
            <person name="Gryganskyi A."/>
            <person name="Culley D."/>
            <person name="Magnuson J.K."/>
            <person name="James T.Y."/>
            <person name="O'Malley M.A."/>
            <person name="Stajich J.E."/>
            <person name="Spatafora J.W."/>
            <person name="Visel A."/>
            <person name="Grigoriev I.V."/>
        </authorList>
    </citation>
    <scope>NUCLEOTIDE SEQUENCE [LARGE SCALE GENOMIC DNA]</scope>
    <source>
        <strain evidence="11 12">JEL800</strain>
    </source>
</reference>
<evidence type="ECO:0000313" key="12">
    <source>
        <dbReference type="Proteomes" id="UP000193642"/>
    </source>
</evidence>
<dbReference type="Proteomes" id="UP000193642">
    <property type="component" value="Unassembled WGS sequence"/>
</dbReference>
<feature type="signal peptide" evidence="9">
    <location>
        <begin position="1"/>
        <end position="22"/>
    </location>
</feature>
<keyword evidence="2" id="KW-0812">Transmembrane</keyword>
<evidence type="ECO:0000256" key="4">
    <source>
        <dbReference type="ARBA" id="ARBA00023040"/>
    </source>
</evidence>
<dbReference type="PANTHER" id="PTHR10519">
    <property type="entry name" value="GABA-B RECEPTOR"/>
    <property type="match status" value="1"/>
</dbReference>
<dbReference type="PANTHER" id="PTHR10519:SF20">
    <property type="entry name" value="G-PROTEIN COUPLED RECEPTOR 156-RELATED"/>
    <property type="match status" value="1"/>
</dbReference>
<evidence type="ECO:0000256" key="6">
    <source>
        <dbReference type="ARBA" id="ARBA00023170"/>
    </source>
</evidence>
<keyword evidence="9" id="KW-0732">Signal</keyword>
<organism evidence="11 12">
    <name type="scientific">Rhizoclosmatium globosum</name>
    <dbReference type="NCBI Taxonomy" id="329046"/>
    <lineage>
        <taxon>Eukaryota</taxon>
        <taxon>Fungi</taxon>
        <taxon>Fungi incertae sedis</taxon>
        <taxon>Chytridiomycota</taxon>
        <taxon>Chytridiomycota incertae sedis</taxon>
        <taxon>Chytridiomycetes</taxon>
        <taxon>Chytridiales</taxon>
        <taxon>Chytriomycetaceae</taxon>
        <taxon>Rhizoclosmatium</taxon>
    </lineage>
</organism>
<evidence type="ECO:0000313" key="11">
    <source>
        <dbReference type="EMBL" id="ORY44514.1"/>
    </source>
</evidence>
<keyword evidence="12" id="KW-1185">Reference proteome</keyword>
<dbReference type="GO" id="GO:0038039">
    <property type="term" value="C:G protein-coupled receptor heterodimeric complex"/>
    <property type="evidence" value="ECO:0007669"/>
    <property type="project" value="TreeGrafter"/>
</dbReference>
<dbReference type="Gene3D" id="3.40.50.2300">
    <property type="match status" value="1"/>
</dbReference>
<gene>
    <name evidence="11" type="ORF">BCR33DRAFT_224493</name>
</gene>
<comment type="caution">
    <text evidence="11">The sequence shown here is derived from an EMBL/GenBank/DDBJ whole genome shotgun (WGS) entry which is preliminary data.</text>
</comment>
<keyword evidence="4" id="KW-0297">G-protein coupled receptor</keyword>
<evidence type="ECO:0000256" key="2">
    <source>
        <dbReference type="ARBA" id="ARBA00022692"/>
    </source>
</evidence>
<keyword evidence="3" id="KW-1133">Transmembrane helix</keyword>
<feature type="chain" id="PRO_5012305165" evidence="9">
    <location>
        <begin position="23"/>
        <end position="265"/>
    </location>
</feature>
<dbReference type="Pfam" id="PF01094">
    <property type="entry name" value="ANF_receptor"/>
    <property type="match status" value="1"/>
</dbReference>
<comment type="subcellular location">
    <subcellularLocation>
        <location evidence="1">Membrane</location>
    </subcellularLocation>
</comment>
<evidence type="ECO:0000256" key="8">
    <source>
        <dbReference type="ARBA" id="ARBA00023224"/>
    </source>
</evidence>
<dbReference type="EMBL" id="MCGO01000022">
    <property type="protein sequence ID" value="ORY44514.1"/>
    <property type="molecule type" value="Genomic_DNA"/>
</dbReference>
<protein>
    <submittedName>
        <fullName evidence="11">Periplasmic binding protein-like I</fullName>
    </submittedName>
</protein>
<keyword evidence="7" id="KW-0325">Glycoprotein</keyword>
<accession>A0A1Y2CCF2</accession>
<dbReference type="OrthoDB" id="5597995at2759"/>
<keyword evidence="5" id="KW-0472">Membrane</keyword>
<evidence type="ECO:0000256" key="9">
    <source>
        <dbReference type="SAM" id="SignalP"/>
    </source>
</evidence>
<dbReference type="AlphaFoldDB" id="A0A1Y2CCF2"/>
<dbReference type="InterPro" id="IPR028082">
    <property type="entry name" value="Peripla_BP_I"/>
</dbReference>
<keyword evidence="8" id="KW-0807">Transducer</keyword>
<keyword evidence="6" id="KW-0675">Receptor</keyword>
<proteinExistence type="predicted"/>
<evidence type="ECO:0000259" key="10">
    <source>
        <dbReference type="Pfam" id="PF01094"/>
    </source>
</evidence>
<dbReference type="InterPro" id="IPR002455">
    <property type="entry name" value="GPCR3_GABA-B"/>
</dbReference>
<dbReference type="SUPFAM" id="SSF53822">
    <property type="entry name" value="Periplasmic binding protein-like I"/>
    <property type="match status" value="1"/>
</dbReference>
<evidence type="ECO:0000256" key="5">
    <source>
        <dbReference type="ARBA" id="ARBA00023136"/>
    </source>
</evidence>
<name>A0A1Y2CCF2_9FUNG</name>
<feature type="domain" description="Receptor ligand binding region" evidence="10">
    <location>
        <begin position="79"/>
        <end position="224"/>
    </location>
</feature>
<dbReference type="InterPro" id="IPR001828">
    <property type="entry name" value="ANF_lig-bd_rcpt"/>
</dbReference>
<evidence type="ECO:0000256" key="3">
    <source>
        <dbReference type="ARBA" id="ARBA00022989"/>
    </source>
</evidence>
<sequence>MRLSHECLSSLLICLLTLSASSQNFIDPIIGFYPGTSSIESKRQNNITIAFLLPFKIFWNLTDQAEYDKCLFCSWMRQMDSAAELVVNQVNNDSNILPNTMVNILRVQSWDQQTLNGATSQGDGIGGTAVSVMQLVENNHNVVAVYGDTSDLSTKLSAQMLSQFKIPMCGGVQNLPQLSDKNNFPYFFRSSGSGKWGRDFSVILTKWKIKRVSIVYDADDIDSAGACLDVKTYLFQNNIIVLSNRGYRGNNPHVNFQDIALNLSG</sequence>
<evidence type="ECO:0000256" key="1">
    <source>
        <dbReference type="ARBA" id="ARBA00004370"/>
    </source>
</evidence>
<evidence type="ECO:0000256" key="7">
    <source>
        <dbReference type="ARBA" id="ARBA00023180"/>
    </source>
</evidence>
<dbReference type="GO" id="GO:0004965">
    <property type="term" value="F:G protein-coupled GABA receptor activity"/>
    <property type="evidence" value="ECO:0007669"/>
    <property type="project" value="InterPro"/>
</dbReference>